<keyword evidence="2" id="KW-0808">Transferase</keyword>
<dbReference type="InterPro" id="IPR000182">
    <property type="entry name" value="GNAT_dom"/>
</dbReference>
<gene>
    <name evidence="2" type="ORF">OBBRIDRAFT_793241</name>
</gene>
<dbReference type="OrthoDB" id="61113at2759"/>
<dbReference type="Pfam" id="PF13673">
    <property type="entry name" value="Acetyltransf_10"/>
    <property type="match status" value="1"/>
</dbReference>
<accession>A0A8E2DNM7</accession>
<evidence type="ECO:0000313" key="3">
    <source>
        <dbReference type="Proteomes" id="UP000250043"/>
    </source>
</evidence>
<reference evidence="2 3" key="1">
    <citation type="submission" date="2016-07" db="EMBL/GenBank/DDBJ databases">
        <title>Draft genome of the white-rot fungus Obba rivulosa 3A-2.</title>
        <authorList>
            <consortium name="DOE Joint Genome Institute"/>
            <person name="Miettinen O."/>
            <person name="Riley R."/>
            <person name="Acob R."/>
            <person name="Barry K."/>
            <person name="Cullen D."/>
            <person name="De Vries R."/>
            <person name="Hainaut M."/>
            <person name="Hatakka A."/>
            <person name="Henrissat B."/>
            <person name="Hilden K."/>
            <person name="Kuo R."/>
            <person name="Labutti K."/>
            <person name="Lipzen A."/>
            <person name="Makela M.R."/>
            <person name="Sandor L."/>
            <person name="Spatafora J.W."/>
            <person name="Grigoriev I.V."/>
            <person name="Hibbett D.S."/>
        </authorList>
    </citation>
    <scope>NUCLEOTIDE SEQUENCE [LARGE SCALE GENOMIC DNA]</scope>
    <source>
        <strain evidence="2 3">3A-2</strain>
    </source>
</reference>
<evidence type="ECO:0000259" key="1">
    <source>
        <dbReference type="PROSITE" id="PS51186"/>
    </source>
</evidence>
<sequence length="217" mass="24780">MPAQNAYVRRLVNPSEEELQAAVEVLRAAFYNDTGMASLSEGSKRLENLIYRLTMNAALAHGEFHVAVVDGQIQGIALFIGPDYDWVFYEQPEFASQLSQYGQEWYAHHYAPTYEELYRSAFSDSRQSRRDAWNLAFLGIHPRFQSQGLGRSLLAAVMNKADADNRRIIANVKNPHTVQFFRKLGFSHRSVKNLTSKDFTGFPLWCMAREPTRPRSA</sequence>
<keyword evidence="2" id="KW-0012">Acyltransferase</keyword>
<organism evidence="2 3">
    <name type="scientific">Obba rivulosa</name>
    <dbReference type="NCBI Taxonomy" id="1052685"/>
    <lineage>
        <taxon>Eukaryota</taxon>
        <taxon>Fungi</taxon>
        <taxon>Dikarya</taxon>
        <taxon>Basidiomycota</taxon>
        <taxon>Agaricomycotina</taxon>
        <taxon>Agaricomycetes</taxon>
        <taxon>Polyporales</taxon>
        <taxon>Gelatoporiaceae</taxon>
        <taxon>Obba</taxon>
    </lineage>
</organism>
<name>A0A8E2DNM7_9APHY</name>
<proteinExistence type="predicted"/>
<dbReference type="Gene3D" id="3.40.630.30">
    <property type="match status" value="1"/>
</dbReference>
<evidence type="ECO:0000313" key="2">
    <source>
        <dbReference type="EMBL" id="OCH90478.1"/>
    </source>
</evidence>
<dbReference type="EMBL" id="KV722403">
    <property type="protein sequence ID" value="OCH90478.1"/>
    <property type="molecule type" value="Genomic_DNA"/>
</dbReference>
<dbReference type="PANTHER" id="PTHR42791:SF1">
    <property type="entry name" value="N-ACETYLTRANSFERASE DOMAIN-CONTAINING PROTEIN"/>
    <property type="match status" value="1"/>
</dbReference>
<dbReference type="AlphaFoldDB" id="A0A8E2DNM7"/>
<dbReference type="InterPro" id="IPR016181">
    <property type="entry name" value="Acyl_CoA_acyltransferase"/>
</dbReference>
<dbReference type="GO" id="GO:0016747">
    <property type="term" value="F:acyltransferase activity, transferring groups other than amino-acyl groups"/>
    <property type="evidence" value="ECO:0007669"/>
    <property type="project" value="InterPro"/>
</dbReference>
<dbReference type="InterPro" id="IPR052523">
    <property type="entry name" value="Trichothecene_AcTrans"/>
</dbReference>
<dbReference type="PANTHER" id="PTHR42791">
    <property type="entry name" value="GNAT FAMILY ACETYLTRANSFERASE"/>
    <property type="match status" value="1"/>
</dbReference>
<keyword evidence="3" id="KW-1185">Reference proteome</keyword>
<dbReference type="Proteomes" id="UP000250043">
    <property type="component" value="Unassembled WGS sequence"/>
</dbReference>
<dbReference type="SUPFAM" id="SSF55729">
    <property type="entry name" value="Acyl-CoA N-acyltransferases (Nat)"/>
    <property type="match status" value="1"/>
</dbReference>
<protein>
    <submittedName>
        <fullName evidence="2">Acyl-CoA N-acyltransferase</fullName>
    </submittedName>
</protein>
<dbReference type="PROSITE" id="PS51186">
    <property type="entry name" value="GNAT"/>
    <property type="match status" value="1"/>
</dbReference>
<dbReference type="CDD" id="cd04301">
    <property type="entry name" value="NAT_SF"/>
    <property type="match status" value="1"/>
</dbReference>
<feature type="domain" description="N-acetyltransferase" evidence="1">
    <location>
        <begin position="9"/>
        <end position="209"/>
    </location>
</feature>